<evidence type="ECO:0000313" key="7">
    <source>
        <dbReference type="Proteomes" id="UP000663292"/>
    </source>
</evidence>
<evidence type="ECO:0000256" key="3">
    <source>
        <dbReference type="SAM" id="MobiDB-lite"/>
    </source>
</evidence>
<sequence length="569" mass="64333">MVSEAIRQLAERFTTRGKLNSTGSQAQALLCAFTLQMIQVAIAACERTRDQLSVYSLDLTGQFEKKTIASHSRSPSLIHQGLYAVHKVRMDKTPIGGLSISIICGAYILLVVWVRLPDNLALLTWTLPLGSIYGTELADPKFGLLARSSTDKNDNSAPRDHQLDAQYSEVDRVDGTIEKEVSVVESAATMDREGVNELLRAARKGEINILSAMEVDRITRAPVFEAHKFYNKLRNLDCKIYAGSIGYVDWDDINDVHNLLNQTVFARKWFLRLKEGAKGSVEQSLSEGKYPFGNSNTPFGFHTDSDHNIHVKESEREIIYRAFKTFLRTKNRSETLRRINEKRRKEDDDELSDTNLKSLLESRLCVGQLDYKGHVVSTKPEIQVVDIETFRRAQNILQQRRGGEDHPDFPQFINRAVDRYGLDYLHDILGSLSACRECNGELSPNGGEKLMGHWLQTYDCDSCGHQGPLLTEKEIQELHQTAALSCPKCQSVERFDVSEADWKERYCYSCGVCGFEFYSGTSPHKIKRGFEDSVTRFDIDLSLMEKLNSDDSDPEESRRQETLSGFGTS</sequence>
<evidence type="ECO:0000256" key="4">
    <source>
        <dbReference type="SAM" id="Phobius"/>
    </source>
</evidence>
<keyword evidence="7" id="KW-1185">Reference proteome</keyword>
<dbReference type="Proteomes" id="UP000663292">
    <property type="component" value="Chromosome"/>
</dbReference>
<reference evidence="6 7" key="1">
    <citation type="submission" date="2020-11" db="EMBL/GenBank/DDBJ databases">
        <title>Carbohydrate-dependent, anaerobic sulfur respiration: A novel catabolism in halophilic archaea.</title>
        <authorList>
            <person name="Sorokin D.Y."/>
            <person name="Messina E."/>
            <person name="Smedile F."/>
            <person name="La Cono V."/>
            <person name="Hallsworth J.E."/>
            <person name="Yakimov M.M."/>
        </authorList>
    </citation>
    <scope>NUCLEOTIDE SEQUENCE [LARGE SCALE GENOMIC DNA]</scope>
    <source>
        <strain evidence="6 7">HSR-Est</strain>
    </source>
</reference>
<feature type="region of interest" description="Disordered" evidence="3">
    <location>
        <begin position="547"/>
        <end position="569"/>
    </location>
</feature>
<dbReference type="InterPro" id="IPR006119">
    <property type="entry name" value="Resolv_N"/>
</dbReference>
<dbReference type="Gene3D" id="3.90.1750.20">
    <property type="entry name" value="Putative Large Serine Recombinase, Chain B, Domain 2"/>
    <property type="match status" value="1"/>
</dbReference>
<keyword evidence="1" id="KW-0238">DNA-binding</keyword>
<feature type="transmembrane region" description="Helical" evidence="4">
    <location>
        <begin position="95"/>
        <end position="114"/>
    </location>
</feature>
<dbReference type="GO" id="GO:0003677">
    <property type="term" value="F:DNA binding"/>
    <property type="evidence" value="ECO:0007669"/>
    <property type="project" value="UniProtKB-KW"/>
</dbReference>
<evidence type="ECO:0000256" key="2">
    <source>
        <dbReference type="ARBA" id="ARBA00023172"/>
    </source>
</evidence>
<name>A0A897NSC6_9EURY</name>
<dbReference type="AlphaFoldDB" id="A0A897NSC6"/>
<dbReference type="SMART" id="SM00857">
    <property type="entry name" value="Resolvase"/>
    <property type="match status" value="1"/>
</dbReference>
<dbReference type="PANTHER" id="PTHR30461">
    <property type="entry name" value="DNA-INVERTASE FROM LAMBDOID PROPHAGE"/>
    <property type="match status" value="1"/>
</dbReference>
<dbReference type="PANTHER" id="PTHR30461:SF2">
    <property type="entry name" value="SERINE RECOMBINASE PINE-RELATED"/>
    <property type="match status" value="1"/>
</dbReference>
<dbReference type="InterPro" id="IPR038109">
    <property type="entry name" value="DNA_bind_recomb_sf"/>
</dbReference>
<dbReference type="GO" id="GO:0000150">
    <property type="term" value="F:DNA strand exchange activity"/>
    <property type="evidence" value="ECO:0007669"/>
    <property type="project" value="InterPro"/>
</dbReference>
<dbReference type="PROSITE" id="PS51737">
    <property type="entry name" value="RECOMBINASE_DNA_BIND"/>
    <property type="match status" value="1"/>
</dbReference>
<dbReference type="Gene3D" id="3.40.50.1390">
    <property type="entry name" value="Resolvase, N-terminal catalytic domain"/>
    <property type="match status" value="1"/>
</dbReference>
<dbReference type="EMBL" id="CP064791">
    <property type="protein sequence ID" value="QSG13699.1"/>
    <property type="molecule type" value="Genomic_DNA"/>
</dbReference>
<protein>
    <recommendedName>
        <fullName evidence="5">Recombinase domain-containing protein</fullName>
    </recommendedName>
</protein>
<evidence type="ECO:0000313" key="6">
    <source>
        <dbReference type="EMBL" id="QSG13699.1"/>
    </source>
</evidence>
<feature type="domain" description="Recombinase" evidence="5">
    <location>
        <begin position="298"/>
        <end position="403"/>
    </location>
</feature>
<keyword evidence="2" id="KW-0233">DNA recombination</keyword>
<dbReference type="InterPro" id="IPR050639">
    <property type="entry name" value="SSR_resolvase"/>
</dbReference>
<dbReference type="Pfam" id="PF00239">
    <property type="entry name" value="Resolvase"/>
    <property type="match status" value="1"/>
</dbReference>
<keyword evidence="4" id="KW-0812">Transmembrane</keyword>
<accession>A0A897NSC6</accession>
<keyword evidence="4" id="KW-0472">Membrane</keyword>
<dbReference type="InterPro" id="IPR011109">
    <property type="entry name" value="DNA_bind_recombinase_dom"/>
</dbReference>
<dbReference type="SUPFAM" id="SSF53041">
    <property type="entry name" value="Resolvase-like"/>
    <property type="match status" value="1"/>
</dbReference>
<keyword evidence="4" id="KW-1133">Transmembrane helix</keyword>
<proteinExistence type="predicted"/>
<gene>
    <name evidence="6" type="ORF">HSEST_0143</name>
</gene>
<dbReference type="InterPro" id="IPR036162">
    <property type="entry name" value="Resolvase-like_N_sf"/>
</dbReference>
<evidence type="ECO:0000256" key="1">
    <source>
        <dbReference type="ARBA" id="ARBA00023125"/>
    </source>
</evidence>
<organism evidence="6 7">
    <name type="scientific">Halapricum desulfuricans</name>
    <dbReference type="NCBI Taxonomy" id="2841257"/>
    <lineage>
        <taxon>Archaea</taxon>
        <taxon>Methanobacteriati</taxon>
        <taxon>Methanobacteriota</taxon>
        <taxon>Stenosarchaea group</taxon>
        <taxon>Halobacteria</taxon>
        <taxon>Halobacteriales</taxon>
        <taxon>Haloarculaceae</taxon>
        <taxon>Halapricum</taxon>
    </lineage>
</organism>
<evidence type="ECO:0000259" key="5">
    <source>
        <dbReference type="PROSITE" id="PS51737"/>
    </source>
</evidence>